<evidence type="ECO:0000256" key="5">
    <source>
        <dbReference type="ARBA" id="ARBA00022989"/>
    </source>
</evidence>
<dbReference type="UniPathway" id="UPA00085"/>
<dbReference type="AlphaFoldDB" id="A0A3E5FST6"/>
<keyword evidence="8 10" id="KW-0594">Phospholipid biosynthesis</keyword>
<comment type="subcellular location">
    <subcellularLocation>
        <location evidence="10">Cell membrane</location>
        <topology evidence="10">Multi-pass membrane protein</topology>
    </subcellularLocation>
</comment>
<dbReference type="Proteomes" id="UP000261087">
    <property type="component" value="Unassembled WGS sequence"/>
</dbReference>
<feature type="transmembrane region" description="Helical" evidence="10">
    <location>
        <begin position="116"/>
        <end position="139"/>
    </location>
</feature>
<proteinExistence type="inferred from homology"/>
<gene>
    <name evidence="10 11" type="primary">plsY</name>
    <name evidence="11" type="ORF">DXB31_03665</name>
</gene>
<protein>
    <recommendedName>
        <fullName evidence="10">Glycerol-3-phosphate acyltransferase</fullName>
    </recommendedName>
    <alternativeName>
        <fullName evidence="10">Acyl-PO4 G3P acyltransferase</fullName>
    </alternativeName>
    <alternativeName>
        <fullName evidence="10">Acyl-phosphate--glycerol-3-phosphate acyltransferase</fullName>
    </alternativeName>
    <alternativeName>
        <fullName evidence="10">G3P acyltransferase</fullName>
        <shortName evidence="10">GPAT</shortName>
        <ecNumber evidence="10">2.3.1.275</ecNumber>
    </alternativeName>
    <alternativeName>
        <fullName evidence="10">Lysophosphatidic acid synthase</fullName>
        <shortName evidence="10">LPA synthase</shortName>
    </alternativeName>
</protein>
<evidence type="ECO:0000256" key="7">
    <source>
        <dbReference type="ARBA" id="ARBA00023136"/>
    </source>
</evidence>
<dbReference type="GO" id="GO:0043772">
    <property type="term" value="F:acyl-phosphate glycerol-3-phosphate acyltransferase activity"/>
    <property type="evidence" value="ECO:0007669"/>
    <property type="project" value="UniProtKB-UniRule"/>
</dbReference>
<feature type="transmembrane region" description="Helical" evidence="10">
    <location>
        <begin position="159"/>
        <end position="182"/>
    </location>
</feature>
<evidence type="ECO:0000313" key="12">
    <source>
        <dbReference type="Proteomes" id="UP000261087"/>
    </source>
</evidence>
<comment type="caution">
    <text evidence="11">The sequence shown here is derived from an EMBL/GenBank/DDBJ whole genome shotgun (WGS) entry which is preliminary data.</text>
</comment>
<evidence type="ECO:0000256" key="1">
    <source>
        <dbReference type="ARBA" id="ARBA00022475"/>
    </source>
</evidence>
<keyword evidence="11" id="KW-0012">Acyltransferase</keyword>
<dbReference type="PANTHER" id="PTHR30309:SF0">
    <property type="entry name" value="GLYCEROL-3-PHOSPHATE ACYLTRANSFERASE-RELATED"/>
    <property type="match status" value="1"/>
</dbReference>
<keyword evidence="3 10" id="KW-0808">Transferase</keyword>
<evidence type="ECO:0000256" key="10">
    <source>
        <dbReference type="HAMAP-Rule" id="MF_01043"/>
    </source>
</evidence>
<keyword evidence="7 10" id="KW-0472">Membrane</keyword>
<dbReference type="EC" id="2.3.1.275" evidence="10"/>
<dbReference type="PANTHER" id="PTHR30309">
    <property type="entry name" value="INNER MEMBRANE PROTEIN YGIH"/>
    <property type="match status" value="1"/>
</dbReference>
<dbReference type="GeneID" id="94017426"/>
<dbReference type="EMBL" id="QSVF01000006">
    <property type="protein sequence ID" value="RGO11609.1"/>
    <property type="molecule type" value="Genomic_DNA"/>
</dbReference>
<dbReference type="GO" id="GO:0005886">
    <property type="term" value="C:plasma membrane"/>
    <property type="evidence" value="ECO:0007669"/>
    <property type="project" value="UniProtKB-SubCell"/>
</dbReference>
<keyword evidence="5 10" id="KW-1133">Transmembrane helix</keyword>
<keyword evidence="9 10" id="KW-1208">Phospholipid metabolism</keyword>
<comment type="catalytic activity">
    <reaction evidence="10">
        <text>an acyl phosphate + sn-glycerol 3-phosphate = a 1-acyl-sn-glycero-3-phosphate + phosphate</text>
        <dbReference type="Rhea" id="RHEA:34075"/>
        <dbReference type="ChEBI" id="CHEBI:43474"/>
        <dbReference type="ChEBI" id="CHEBI:57597"/>
        <dbReference type="ChEBI" id="CHEBI:57970"/>
        <dbReference type="ChEBI" id="CHEBI:59918"/>
        <dbReference type="EC" id="2.3.1.275"/>
    </reaction>
</comment>
<evidence type="ECO:0000256" key="3">
    <source>
        <dbReference type="ARBA" id="ARBA00022679"/>
    </source>
</evidence>
<dbReference type="RefSeq" id="WP_117604651.1">
    <property type="nucleotide sequence ID" value="NZ_CABKNM010000006.1"/>
</dbReference>
<comment type="subunit">
    <text evidence="10">Probably interacts with PlsX.</text>
</comment>
<dbReference type="InterPro" id="IPR003811">
    <property type="entry name" value="G3P_acylTferase_PlsY"/>
</dbReference>
<dbReference type="SMART" id="SM01207">
    <property type="entry name" value="G3P_acyltransf"/>
    <property type="match status" value="1"/>
</dbReference>
<keyword evidence="4 10" id="KW-0812">Transmembrane</keyword>
<comment type="similarity">
    <text evidence="10">Belongs to the PlsY family.</text>
</comment>
<name>A0A3E5FST6_9FIRM</name>
<feature type="transmembrane region" description="Helical" evidence="10">
    <location>
        <begin position="6"/>
        <end position="30"/>
    </location>
</feature>
<evidence type="ECO:0000256" key="8">
    <source>
        <dbReference type="ARBA" id="ARBA00023209"/>
    </source>
</evidence>
<dbReference type="GO" id="GO:0008654">
    <property type="term" value="P:phospholipid biosynthetic process"/>
    <property type="evidence" value="ECO:0007669"/>
    <property type="project" value="UniProtKB-UniRule"/>
</dbReference>
<evidence type="ECO:0000256" key="4">
    <source>
        <dbReference type="ARBA" id="ARBA00022692"/>
    </source>
</evidence>
<keyword evidence="2 10" id="KW-0444">Lipid biosynthesis</keyword>
<feature type="transmembrane region" description="Helical" evidence="10">
    <location>
        <begin position="86"/>
        <end position="104"/>
    </location>
</feature>
<comment type="pathway">
    <text evidence="10">Lipid metabolism; phospholipid metabolism.</text>
</comment>
<keyword evidence="6 10" id="KW-0443">Lipid metabolism</keyword>
<dbReference type="Pfam" id="PF02660">
    <property type="entry name" value="G3P_acyltransf"/>
    <property type="match status" value="1"/>
</dbReference>
<dbReference type="NCBIfam" id="TIGR00023">
    <property type="entry name" value="glycerol-3-phosphate 1-O-acyltransferase PlsY"/>
    <property type="match status" value="1"/>
</dbReference>
<evidence type="ECO:0000256" key="6">
    <source>
        <dbReference type="ARBA" id="ARBA00023098"/>
    </source>
</evidence>
<accession>A0A3E5FST6</accession>
<feature type="transmembrane region" description="Helical" evidence="10">
    <location>
        <begin position="55"/>
        <end position="74"/>
    </location>
</feature>
<sequence length="202" mass="21999">MMYMISILLIILAYLYGSIPFALVIGKLFYKTDVRNFGSGNLGGTNTGRVLGKKAGVAVIILDASKALIIMLLTKYLCSILSLHADLPYICALFCVIGHCYPIFANFKGGKAVSTAIGYFLAVNPIGAILALVVFFIVLKISKYVSLSSVLASSSVLVSIPFLDISLIGKLTTAIIILLLVYRHRENLKRVKNKTESKISWM</sequence>
<organism evidence="11 12">
    <name type="scientific">Thomasclavelia spiroformis</name>
    <dbReference type="NCBI Taxonomy" id="29348"/>
    <lineage>
        <taxon>Bacteria</taxon>
        <taxon>Bacillati</taxon>
        <taxon>Bacillota</taxon>
        <taxon>Erysipelotrichia</taxon>
        <taxon>Erysipelotrichales</taxon>
        <taxon>Coprobacillaceae</taxon>
        <taxon>Thomasclavelia</taxon>
    </lineage>
</organism>
<comment type="function">
    <text evidence="10">Catalyzes the transfer of an acyl group from acyl-phosphate (acyl-PO(4)) to glycerol-3-phosphate (G3P) to form lysophosphatidic acid (LPA). This enzyme utilizes acyl-phosphate as fatty acyl donor, but not acyl-CoA or acyl-ACP.</text>
</comment>
<evidence type="ECO:0000256" key="2">
    <source>
        <dbReference type="ARBA" id="ARBA00022516"/>
    </source>
</evidence>
<keyword evidence="1 10" id="KW-1003">Cell membrane</keyword>
<reference evidence="11 12" key="1">
    <citation type="submission" date="2018-08" db="EMBL/GenBank/DDBJ databases">
        <title>A genome reference for cultivated species of the human gut microbiota.</title>
        <authorList>
            <person name="Zou Y."/>
            <person name="Xue W."/>
            <person name="Luo G."/>
        </authorList>
    </citation>
    <scope>NUCLEOTIDE SEQUENCE [LARGE SCALE GENOMIC DNA]</scope>
    <source>
        <strain evidence="11 12">OM02-6</strain>
    </source>
</reference>
<evidence type="ECO:0000313" key="11">
    <source>
        <dbReference type="EMBL" id="RGO11609.1"/>
    </source>
</evidence>
<evidence type="ECO:0000256" key="9">
    <source>
        <dbReference type="ARBA" id="ARBA00023264"/>
    </source>
</evidence>
<dbReference type="HAMAP" id="MF_01043">
    <property type="entry name" value="PlsY"/>
    <property type="match status" value="1"/>
</dbReference>